<comment type="caution">
    <text evidence="1">The sequence shown here is derived from an EMBL/GenBank/DDBJ whole genome shotgun (WGS) entry which is preliminary data.</text>
</comment>
<organism evidence="1 2">
    <name type="scientific">Paramecium primaurelia</name>
    <dbReference type="NCBI Taxonomy" id="5886"/>
    <lineage>
        <taxon>Eukaryota</taxon>
        <taxon>Sar</taxon>
        <taxon>Alveolata</taxon>
        <taxon>Ciliophora</taxon>
        <taxon>Intramacronucleata</taxon>
        <taxon>Oligohymenophorea</taxon>
        <taxon>Peniculida</taxon>
        <taxon>Parameciidae</taxon>
        <taxon>Paramecium</taxon>
    </lineage>
</organism>
<reference evidence="1" key="1">
    <citation type="submission" date="2021-01" db="EMBL/GenBank/DDBJ databases">
        <authorList>
            <consortium name="Genoscope - CEA"/>
            <person name="William W."/>
        </authorList>
    </citation>
    <scope>NUCLEOTIDE SEQUENCE</scope>
</reference>
<sequence>MLISLYIISSENGSEYFRLKEKGIKYHKQSKKDQKQQNITFNDFQLITKLDQ</sequence>
<evidence type="ECO:0000313" key="2">
    <source>
        <dbReference type="Proteomes" id="UP000688137"/>
    </source>
</evidence>
<keyword evidence="2" id="KW-1185">Reference proteome</keyword>
<dbReference type="EMBL" id="CAJJDM010000044">
    <property type="protein sequence ID" value="CAD8069560.1"/>
    <property type="molecule type" value="Genomic_DNA"/>
</dbReference>
<accession>A0A8S1LNG7</accession>
<dbReference type="Proteomes" id="UP000688137">
    <property type="component" value="Unassembled WGS sequence"/>
</dbReference>
<name>A0A8S1LNG7_PARPR</name>
<proteinExistence type="predicted"/>
<dbReference type="AlphaFoldDB" id="A0A8S1LNG7"/>
<gene>
    <name evidence="1" type="ORF">PPRIM_AZ9-3.1.T0440087</name>
</gene>
<protein>
    <submittedName>
        <fullName evidence="1">Uncharacterized protein</fullName>
    </submittedName>
</protein>
<evidence type="ECO:0000313" key="1">
    <source>
        <dbReference type="EMBL" id="CAD8069560.1"/>
    </source>
</evidence>